<evidence type="ECO:0000256" key="3">
    <source>
        <dbReference type="ARBA" id="ARBA00022692"/>
    </source>
</evidence>
<keyword evidence="4 6" id="KW-1133">Transmembrane helix</keyword>
<evidence type="ECO:0000313" key="7">
    <source>
        <dbReference type="EMBL" id="EFJ36064.1"/>
    </source>
</evidence>
<evidence type="ECO:0000256" key="5">
    <source>
        <dbReference type="ARBA" id="ARBA00023136"/>
    </source>
</evidence>
<feature type="transmembrane region" description="Helical" evidence="6">
    <location>
        <begin position="251"/>
        <end position="275"/>
    </location>
</feature>
<dbReference type="AlphaFoldDB" id="D8QVI3"/>
<dbReference type="FunCoup" id="D8QVI3">
    <property type="interactions" value="127"/>
</dbReference>
<dbReference type="InterPro" id="IPR002781">
    <property type="entry name" value="TM_pro_TauE-like"/>
</dbReference>
<evidence type="ECO:0008006" key="9">
    <source>
        <dbReference type="Google" id="ProtNLM"/>
    </source>
</evidence>
<evidence type="ECO:0000256" key="1">
    <source>
        <dbReference type="ARBA" id="ARBA00004141"/>
    </source>
</evidence>
<evidence type="ECO:0000256" key="6">
    <source>
        <dbReference type="SAM" id="Phobius"/>
    </source>
</evidence>
<dbReference type="PANTHER" id="PTHR14255:SF3">
    <property type="entry name" value="SULFITE EXPORTER TAUE_SAFE FAMILY PROTEIN 5-RELATED"/>
    <property type="match status" value="1"/>
</dbReference>
<dbReference type="Pfam" id="PF01925">
    <property type="entry name" value="TauE"/>
    <property type="match status" value="1"/>
</dbReference>
<reference evidence="7 8" key="1">
    <citation type="journal article" date="2011" name="Science">
        <title>The Selaginella genome identifies genetic changes associated with the evolution of vascular plants.</title>
        <authorList>
            <person name="Banks J.A."/>
            <person name="Nishiyama T."/>
            <person name="Hasebe M."/>
            <person name="Bowman J.L."/>
            <person name="Gribskov M."/>
            <person name="dePamphilis C."/>
            <person name="Albert V.A."/>
            <person name="Aono N."/>
            <person name="Aoyama T."/>
            <person name="Ambrose B.A."/>
            <person name="Ashton N.W."/>
            <person name="Axtell M.J."/>
            <person name="Barker E."/>
            <person name="Barker M.S."/>
            <person name="Bennetzen J.L."/>
            <person name="Bonawitz N.D."/>
            <person name="Chapple C."/>
            <person name="Cheng C."/>
            <person name="Correa L.G."/>
            <person name="Dacre M."/>
            <person name="DeBarry J."/>
            <person name="Dreyer I."/>
            <person name="Elias M."/>
            <person name="Engstrom E.M."/>
            <person name="Estelle M."/>
            <person name="Feng L."/>
            <person name="Finet C."/>
            <person name="Floyd S.K."/>
            <person name="Frommer W.B."/>
            <person name="Fujita T."/>
            <person name="Gramzow L."/>
            <person name="Gutensohn M."/>
            <person name="Harholt J."/>
            <person name="Hattori M."/>
            <person name="Heyl A."/>
            <person name="Hirai T."/>
            <person name="Hiwatashi Y."/>
            <person name="Ishikawa M."/>
            <person name="Iwata M."/>
            <person name="Karol K.G."/>
            <person name="Koehler B."/>
            <person name="Kolukisaoglu U."/>
            <person name="Kubo M."/>
            <person name="Kurata T."/>
            <person name="Lalonde S."/>
            <person name="Li K."/>
            <person name="Li Y."/>
            <person name="Litt A."/>
            <person name="Lyons E."/>
            <person name="Manning G."/>
            <person name="Maruyama T."/>
            <person name="Michael T.P."/>
            <person name="Mikami K."/>
            <person name="Miyazaki S."/>
            <person name="Morinaga S."/>
            <person name="Murata T."/>
            <person name="Mueller-Roeber B."/>
            <person name="Nelson D.R."/>
            <person name="Obara M."/>
            <person name="Oguri Y."/>
            <person name="Olmstead R.G."/>
            <person name="Onodera N."/>
            <person name="Petersen B.L."/>
            <person name="Pils B."/>
            <person name="Prigge M."/>
            <person name="Rensing S.A."/>
            <person name="Riano-Pachon D.M."/>
            <person name="Roberts A.W."/>
            <person name="Sato Y."/>
            <person name="Scheller H.V."/>
            <person name="Schulz B."/>
            <person name="Schulz C."/>
            <person name="Shakirov E.V."/>
            <person name="Shibagaki N."/>
            <person name="Shinohara N."/>
            <person name="Shippen D.E."/>
            <person name="Soerensen I."/>
            <person name="Sotooka R."/>
            <person name="Sugimoto N."/>
            <person name="Sugita M."/>
            <person name="Sumikawa N."/>
            <person name="Tanurdzic M."/>
            <person name="Theissen G."/>
            <person name="Ulvskov P."/>
            <person name="Wakazuki S."/>
            <person name="Weng J.K."/>
            <person name="Willats W.W."/>
            <person name="Wipf D."/>
            <person name="Wolf P.G."/>
            <person name="Yang L."/>
            <person name="Zimmer A.D."/>
            <person name="Zhu Q."/>
            <person name="Mitros T."/>
            <person name="Hellsten U."/>
            <person name="Loque D."/>
            <person name="Otillar R."/>
            <person name="Salamov A."/>
            <person name="Schmutz J."/>
            <person name="Shapiro H."/>
            <person name="Lindquist E."/>
            <person name="Lucas S."/>
            <person name="Rokhsar D."/>
            <person name="Grigoriev I.V."/>
        </authorList>
    </citation>
    <scope>NUCLEOTIDE SEQUENCE [LARGE SCALE GENOMIC DNA]</scope>
</reference>
<dbReference type="Proteomes" id="UP000001514">
    <property type="component" value="Unassembled WGS sequence"/>
</dbReference>
<feature type="transmembrane region" description="Helical" evidence="6">
    <location>
        <begin position="314"/>
        <end position="337"/>
    </location>
</feature>
<dbReference type="PANTHER" id="PTHR14255">
    <property type="entry name" value="CEREBLON"/>
    <property type="match status" value="1"/>
</dbReference>
<dbReference type="STRING" id="88036.D8QVI3"/>
<feature type="transmembrane region" description="Helical" evidence="6">
    <location>
        <begin position="193"/>
        <end position="212"/>
    </location>
</feature>
<feature type="transmembrane region" description="Helical" evidence="6">
    <location>
        <begin position="155"/>
        <end position="173"/>
    </location>
</feature>
<dbReference type="GO" id="GO:0043161">
    <property type="term" value="P:proteasome-mediated ubiquitin-dependent protein catabolic process"/>
    <property type="evidence" value="ECO:0000318"/>
    <property type="project" value="GO_Central"/>
</dbReference>
<dbReference type="EMBL" id="GL377567">
    <property type="protein sequence ID" value="EFJ36064.1"/>
    <property type="molecule type" value="Genomic_DNA"/>
</dbReference>
<comment type="similarity">
    <text evidence="2">Belongs to the 4-toluene sulfonate uptake permease (TSUP) (TC 2.A.102) family.</text>
</comment>
<dbReference type="KEGG" id="smo:SELMODRAFT_65204"/>
<dbReference type="GO" id="GO:0031464">
    <property type="term" value="C:Cul4A-RING E3 ubiquitin ligase complex"/>
    <property type="evidence" value="ECO:0000318"/>
    <property type="project" value="GO_Central"/>
</dbReference>
<evidence type="ECO:0000256" key="2">
    <source>
        <dbReference type="ARBA" id="ARBA00009142"/>
    </source>
</evidence>
<dbReference type="OMA" id="MRNNFVP"/>
<feature type="transmembrane region" description="Helical" evidence="6">
    <location>
        <begin position="79"/>
        <end position="105"/>
    </location>
</feature>
<keyword evidence="5 6" id="KW-0472">Membrane</keyword>
<keyword evidence="8" id="KW-1185">Reference proteome</keyword>
<protein>
    <recommendedName>
        <fullName evidence="9">Sulfite exporter TauE/SafE family protein</fullName>
    </recommendedName>
</protein>
<name>D8QVI3_SELML</name>
<organism evidence="8">
    <name type="scientific">Selaginella moellendorffii</name>
    <name type="common">Spikemoss</name>
    <dbReference type="NCBI Taxonomy" id="88036"/>
    <lineage>
        <taxon>Eukaryota</taxon>
        <taxon>Viridiplantae</taxon>
        <taxon>Streptophyta</taxon>
        <taxon>Embryophyta</taxon>
        <taxon>Tracheophyta</taxon>
        <taxon>Lycopodiopsida</taxon>
        <taxon>Selaginellales</taxon>
        <taxon>Selaginellaceae</taxon>
        <taxon>Selaginella</taxon>
    </lineage>
</organism>
<evidence type="ECO:0000313" key="8">
    <source>
        <dbReference type="Proteomes" id="UP000001514"/>
    </source>
</evidence>
<evidence type="ECO:0000256" key="4">
    <source>
        <dbReference type="ARBA" id="ARBA00022989"/>
    </source>
</evidence>
<dbReference type="GO" id="GO:0016020">
    <property type="term" value="C:membrane"/>
    <property type="evidence" value="ECO:0007669"/>
    <property type="project" value="UniProtKB-SubCell"/>
</dbReference>
<feature type="transmembrane region" description="Helical" evidence="6">
    <location>
        <begin position="343"/>
        <end position="365"/>
    </location>
</feature>
<dbReference type="HOGENOM" id="CLU_029011_0_0_1"/>
<comment type="subcellular location">
    <subcellularLocation>
        <location evidence="1">Membrane</location>
        <topology evidence="1">Multi-pass membrane protein</topology>
    </subcellularLocation>
</comment>
<dbReference type="Gramene" id="EFJ36064">
    <property type="protein sequence ID" value="EFJ36064"/>
    <property type="gene ID" value="SELMODRAFT_65204"/>
</dbReference>
<keyword evidence="3 6" id="KW-0812">Transmembrane</keyword>
<feature type="transmembrane region" description="Helical" evidence="6">
    <location>
        <begin position="6"/>
        <end position="23"/>
    </location>
</feature>
<feature type="transmembrane region" description="Helical" evidence="6">
    <location>
        <begin position="30"/>
        <end position="51"/>
    </location>
</feature>
<proteinExistence type="inferred from homology"/>
<gene>
    <name evidence="7" type="ORF">SELMODRAFT_65204</name>
</gene>
<dbReference type="eggNOG" id="ENOG502QUAQ">
    <property type="taxonomic scope" value="Eukaryota"/>
</dbReference>
<accession>D8QVI3</accession>
<sequence>AAVSSAGGIGGGGLYVPLFNLLLRFNTRTAAVLSNFMIFGGMIANMMWSAFQRDPFDDERPLIDFDAALLMQPNMLLGISLGVLCNLMFPGWLITLLLTITLAFVTFRSFNCGFRLWKAESGSNSSDGEGKSAKYHDAEAPLLDSAEIPHRRFPALKLAGLLLVWLFFFAVQLLRGSKTSEGYFHLDECGLGYWLITGSQLPLTLLFTVWTIREATVSTSCQSDVKFLVSSAKSFKWNSSRSNRAHLTLPLMALLAGILGGLLGIGGGMLISPILLEMGMPPQVTAATSAFMVFFSSSLSVAQYWLMGRIPVEFALWFSGICFVFSLVGLLVVQRAIQRYGRASIIVFLVTSVMGLSALLMAGFGGMDVWKQYERGDYMGFRSPC</sequence>
<dbReference type="InParanoid" id="D8QVI3"/>
<feature type="non-terminal residue" evidence="7">
    <location>
        <position position="385"/>
    </location>
</feature>
<feature type="non-terminal residue" evidence="7">
    <location>
        <position position="1"/>
    </location>
</feature>